<protein>
    <submittedName>
        <fullName evidence="4">Uncharacterized protein</fullName>
    </submittedName>
</protein>
<reference evidence="4 5" key="1">
    <citation type="journal article" date="2019" name="Plant Biotechnol. J.">
        <title>The red bayberry genome and genetic basis of sex determination.</title>
        <authorList>
            <person name="Jia H.M."/>
            <person name="Jia H.J."/>
            <person name="Cai Q.L."/>
            <person name="Wang Y."/>
            <person name="Zhao H.B."/>
            <person name="Yang W.F."/>
            <person name="Wang G.Y."/>
            <person name="Li Y.H."/>
            <person name="Zhan D.L."/>
            <person name="Shen Y.T."/>
            <person name="Niu Q.F."/>
            <person name="Chang L."/>
            <person name="Qiu J."/>
            <person name="Zhao L."/>
            <person name="Xie H.B."/>
            <person name="Fu W.Y."/>
            <person name="Jin J."/>
            <person name="Li X.W."/>
            <person name="Jiao Y."/>
            <person name="Zhou C.C."/>
            <person name="Tu T."/>
            <person name="Chai C.Y."/>
            <person name="Gao J.L."/>
            <person name="Fan L.J."/>
            <person name="van de Weg E."/>
            <person name="Wang J.Y."/>
            <person name="Gao Z.S."/>
        </authorList>
    </citation>
    <scope>NUCLEOTIDE SEQUENCE [LARGE SCALE GENOMIC DNA]</scope>
    <source>
        <tissue evidence="4">Leaves</tissue>
    </source>
</reference>
<feature type="compositionally biased region" description="Polar residues" evidence="3">
    <location>
        <begin position="76"/>
        <end position="89"/>
    </location>
</feature>
<dbReference type="GO" id="GO:0045087">
    <property type="term" value="P:innate immune response"/>
    <property type="evidence" value="ECO:0007669"/>
    <property type="project" value="InterPro"/>
</dbReference>
<organism evidence="4 5">
    <name type="scientific">Morella rubra</name>
    <name type="common">Chinese bayberry</name>
    <dbReference type="NCBI Taxonomy" id="262757"/>
    <lineage>
        <taxon>Eukaryota</taxon>
        <taxon>Viridiplantae</taxon>
        <taxon>Streptophyta</taxon>
        <taxon>Embryophyta</taxon>
        <taxon>Tracheophyta</taxon>
        <taxon>Spermatophyta</taxon>
        <taxon>Magnoliopsida</taxon>
        <taxon>eudicotyledons</taxon>
        <taxon>Gunneridae</taxon>
        <taxon>Pentapetalae</taxon>
        <taxon>rosids</taxon>
        <taxon>fabids</taxon>
        <taxon>Fagales</taxon>
        <taxon>Myricaceae</taxon>
        <taxon>Morella</taxon>
    </lineage>
</organism>
<accession>A0A6A1VDY8</accession>
<dbReference type="OrthoDB" id="1160919at2759"/>
<comment type="caution">
    <text evidence="4">The sequence shown here is derived from an EMBL/GenBank/DDBJ whole genome shotgun (WGS) entry which is preliminary data.</text>
</comment>
<sequence>MESATKEVTKEAVADCACHRSSFLEEALMAILKCLGVETKPQEDSSCFEQKDEKVDETSTQDTSPTTALVLADVPASTTETSDPSSATTDPEADPIASTGTSELAATTLALRAPPRPPISTGSGGQTN</sequence>
<comment type="similarity">
    <text evidence="1">Belongs to the brassicaceae elicitor peptide family.</text>
</comment>
<evidence type="ECO:0000256" key="2">
    <source>
        <dbReference type="ARBA" id="ARBA00022821"/>
    </source>
</evidence>
<dbReference type="EMBL" id="RXIC02000024">
    <property type="protein sequence ID" value="KAB1209320.1"/>
    <property type="molecule type" value="Genomic_DNA"/>
</dbReference>
<name>A0A6A1VDY8_9ROSI</name>
<dbReference type="Pfam" id="PF17232">
    <property type="entry name" value="Pep1_7"/>
    <property type="match status" value="1"/>
</dbReference>
<feature type="region of interest" description="Disordered" evidence="3">
    <location>
        <begin position="40"/>
        <end position="128"/>
    </location>
</feature>
<evidence type="ECO:0000256" key="3">
    <source>
        <dbReference type="SAM" id="MobiDB-lite"/>
    </source>
</evidence>
<dbReference type="Proteomes" id="UP000516437">
    <property type="component" value="Chromosome 6"/>
</dbReference>
<proteinExistence type="inferred from homology"/>
<keyword evidence="5" id="KW-1185">Reference proteome</keyword>
<evidence type="ECO:0000313" key="5">
    <source>
        <dbReference type="Proteomes" id="UP000516437"/>
    </source>
</evidence>
<dbReference type="InterPro" id="IPR035176">
    <property type="entry name" value="PEP"/>
</dbReference>
<keyword evidence="2" id="KW-0611">Plant defense</keyword>
<evidence type="ECO:0000313" key="4">
    <source>
        <dbReference type="EMBL" id="KAB1209320.1"/>
    </source>
</evidence>
<gene>
    <name evidence="4" type="ORF">CJ030_MR6G009337</name>
</gene>
<evidence type="ECO:0000256" key="1">
    <source>
        <dbReference type="ARBA" id="ARBA00011021"/>
    </source>
</evidence>
<feature type="compositionally biased region" description="Low complexity" evidence="3">
    <location>
        <begin position="104"/>
        <end position="113"/>
    </location>
</feature>
<dbReference type="AlphaFoldDB" id="A0A6A1VDY8"/>
<feature type="compositionally biased region" description="Polar residues" evidence="3">
    <location>
        <begin position="58"/>
        <end position="67"/>
    </location>
</feature>